<evidence type="ECO:0000259" key="11">
    <source>
        <dbReference type="PROSITE" id="PS50880"/>
    </source>
</evidence>
<dbReference type="EC" id="2.7.7.101" evidence="10"/>
<dbReference type="Gene3D" id="3.40.1360.10">
    <property type="match status" value="1"/>
</dbReference>
<dbReference type="RefSeq" id="WP_407068531.1">
    <property type="nucleotide sequence ID" value="NZ_JBJJXE010000001.1"/>
</dbReference>
<dbReference type="Proteomes" id="UP001624684">
    <property type="component" value="Unassembled WGS sequence"/>
</dbReference>
<keyword evidence="5 10" id="KW-0235">DNA replication</keyword>
<dbReference type="EMBL" id="JBJJXE010000001">
    <property type="protein sequence ID" value="MFL1731731.1"/>
    <property type="molecule type" value="Genomic_DNA"/>
</dbReference>
<dbReference type="InterPro" id="IPR037068">
    <property type="entry name" value="DNA_primase_core_N_sf"/>
</dbReference>
<comment type="caution">
    <text evidence="12">The sequence shown here is derived from an EMBL/GenBank/DDBJ whole genome shotgun (WGS) entry which is preliminary data.</text>
</comment>
<dbReference type="PANTHER" id="PTHR30313:SF2">
    <property type="entry name" value="DNA PRIMASE"/>
    <property type="match status" value="1"/>
</dbReference>
<keyword evidence="7 10" id="KW-0863">Zinc-finger</keyword>
<keyword evidence="9 10" id="KW-0804">Transcription</keyword>
<dbReference type="SMART" id="SM00400">
    <property type="entry name" value="ZnF_CHCC"/>
    <property type="match status" value="1"/>
</dbReference>
<evidence type="ECO:0000256" key="5">
    <source>
        <dbReference type="ARBA" id="ARBA00022705"/>
    </source>
</evidence>
<evidence type="ECO:0000313" key="12">
    <source>
        <dbReference type="EMBL" id="MFL1731731.1"/>
    </source>
</evidence>
<dbReference type="InterPro" id="IPR034151">
    <property type="entry name" value="TOPRIM_DnaG_bac"/>
</dbReference>
<reference evidence="12 13" key="1">
    <citation type="submission" date="2024-11" db="EMBL/GenBank/DDBJ databases">
        <title>First Report of Moraxella oculi in Brazil in an Infectious Bovine Keratoconjunctivitis Outbreak.</title>
        <authorList>
            <person name="Carvalho C.V."/>
            <person name="Domingues R."/>
            <person name="Coutinho C."/>
            <person name="Honorio N.T.B.S."/>
            <person name="Faza D.R.L.R."/>
            <person name="Carvalho W.A."/>
            <person name="Machado A.B.F."/>
            <person name="Martins M.F."/>
            <person name="Gaspar E.B."/>
        </authorList>
    </citation>
    <scope>NUCLEOTIDE SEQUENCE [LARGE SCALE GENOMIC DNA]</scope>
    <source>
        <strain evidence="12 13">2117LE</strain>
    </source>
</reference>
<dbReference type="Pfam" id="PF13155">
    <property type="entry name" value="Toprim_2"/>
    <property type="match status" value="1"/>
</dbReference>
<evidence type="ECO:0000256" key="3">
    <source>
        <dbReference type="ARBA" id="ARBA00022679"/>
    </source>
</evidence>
<comment type="catalytic activity">
    <reaction evidence="10">
        <text>ssDNA + n NTP = ssDNA/pppN(pN)n-1 hybrid + (n-1) diphosphate.</text>
        <dbReference type="EC" id="2.7.7.101"/>
    </reaction>
</comment>
<evidence type="ECO:0000313" key="13">
    <source>
        <dbReference type="Proteomes" id="UP001624684"/>
    </source>
</evidence>
<dbReference type="CDD" id="cd03364">
    <property type="entry name" value="TOPRIM_DnaG_primases"/>
    <property type="match status" value="1"/>
</dbReference>
<feature type="domain" description="Toprim" evidence="11">
    <location>
        <begin position="304"/>
        <end position="386"/>
    </location>
</feature>
<gene>
    <name evidence="10" type="primary">dnaG</name>
    <name evidence="12" type="ORF">ACJHVH_01765</name>
</gene>
<keyword evidence="8 10" id="KW-0862">Zinc</keyword>
<dbReference type="SUPFAM" id="SSF56731">
    <property type="entry name" value="DNA primase core"/>
    <property type="match status" value="1"/>
</dbReference>
<keyword evidence="2 10" id="KW-0639">Primosome</keyword>
<name>A0ABW8U410_9GAMM</name>
<sequence length="675" mass="76871">MRVPESIIEQLNSQADLVGMIRRHTTLKPAGREFKGCCPFHGEKTPSFYVNPQTNLYYCFGCGAKGNPITFLKEFERMSFVEALTALSDQTGIDLPKDDDFAKSIKYKKNQQTKTSFTSQQHTNSQPIQDVALSAHTQSTPVTATDDFRDFEHAHHGEHRTLNQEGNLYALLKEICQYYQNQLHQHPLAMAYLTSRGLTPRTIATFELGYAPSSWQHLQESFPNDIEGLKILGLIRTSQKGREFNLLRERVIFPIKDKQGRVVGFAGRSLGDELPKYINSSESPVFQKQFILYGLYEARQAKADDYLMVEGYMDVIALHQAGIHGAVAPMGTAANEKQLANLLKYNDTLTLCFDGDGAGQRAAWRTLEVAAPILHDGKQLKFLTLPDNHDPDTYIKEHGVDAMNSQIQHAVSTSDYVFRVLTNRYDIQFPENKAAAMAKLKELTAKFPKGSSFKWWLNNDIYRKLSNKDEKTHHTIDKANYKSSNGNISLYLCLLYAPYLLTQDPLNDIFIKSGVIDVHVGFIERLEKHGLHLPELPSWQNLGDDALANLVNTILKLHQMASDGLVTPLEETTDLQKINEQAHFIMASLPNDALQKTLAKYWRDFIGQMTDQKINNVSLFFHELLSHKLADIFKKQHEQSKNILLSEIHKRRLIALQQWDKTQKIKLAEAFERYR</sequence>
<dbReference type="InterPro" id="IPR006171">
    <property type="entry name" value="TOPRIM_dom"/>
</dbReference>
<feature type="zinc finger region" description="CHC2-type" evidence="10">
    <location>
        <begin position="38"/>
        <end position="62"/>
    </location>
</feature>
<dbReference type="PANTHER" id="PTHR30313">
    <property type="entry name" value="DNA PRIMASE"/>
    <property type="match status" value="1"/>
</dbReference>
<evidence type="ECO:0000256" key="1">
    <source>
        <dbReference type="ARBA" id="ARBA00022478"/>
    </source>
</evidence>
<keyword evidence="6 10" id="KW-0479">Metal-binding</keyword>
<dbReference type="PROSITE" id="PS50880">
    <property type="entry name" value="TOPRIM"/>
    <property type="match status" value="1"/>
</dbReference>
<dbReference type="Pfam" id="PF01807">
    <property type="entry name" value="Zn_ribbon_DnaG"/>
    <property type="match status" value="1"/>
</dbReference>
<dbReference type="InterPro" id="IPR050219">
    <property type="entry name" value="DnaG_primase"/>
</dbReference>
<keyword evidence="3 10" id="KW-0808">Transferase</keyword>
<protein>
    <recommendedName>
        <fullName evidence="10">DNA primase</fullName>
        <ecNumber evidence="10">2.7.7.101</ecNumber>
    </recommendedName>
</protein>
<evidence type="ECO:0000256" key="7">
    <source>
        <dbReference type="ARBA" id="ARBA00022771"/>
    </source>
</evidence>
<evidence type="ECO:0000256" key="10">
    <source>
        <dbReference type="HAMAP-Rule" id="MF_00974"/>
    </source>
</evidence>
<evidence type="ECO:0000256" key="2">
    <source>
        <dbReference type="ARBA" id="ARBA00022515"/>
    </source>
</evidence>
<comment type="domain">
    <text evidence="10">Contains an N-terminal zinc-binding domain, a central core domain that contains the primase activity, and a C-terminal DnaB-binding domain.</text>
</comment>
<evidence type="ECO:0000256" key="9">
    <source>
        <dbReference type="ARBA" id="ARBA00023163"/>
    </source>
</evidence>
<comment type="function">
    <text evidence="10">RNA polymerase that catalyzes the synthesis of short RNA molecules used as primers for DNA polymerase during DNA replication.</text>
</comment>
<dbReference type="SMART" id="SM00493">
    <property type="entry name" value="TOPRIM"/>
    <property type="match status" value="1"/>
</dbReference>
<evidence type="ECO:0000256" key="4">
    <source>
        <dbReference type="ARBA" id="ARBA00022695"/>
    </source>
</evidence>
<organism evidence="12 13">
    <name type="scientific">Moraxella oculi</name>
    <dbReference type="NCBI Taxonomy" id="2940516"/>
    <lineage>
        <taxon>Bacteria</taxon>
        <taxon>Pseudomonadati</taxon>
        <taxon>Pseudomonadota</taxon>
        <taxon>Gammaproteobacteria</taxon>
        <taxon>Moraxellales</taxon>
        <taxon>Moraxellaceae</taxon>
        <taxon>Moraxella</taxon>
    </lineage>
</organism>
<dbReference type="Gene3D" id="3.90.580.10">
    <property type="entry name" value="Zinc finger, CHC2-type domain"/>
    <property type="match status" value="1"/>
</dbReference>
<evidence type="ECO:0000256" key="8">
    <source>
        <dbReference type="ARBA" id="ARBA00022833"/>
    </source>
</evidence>
<dbReference type="InterPro" id="IPR013264">
    <property type="entry name" value="DNAG_N"/>
</dbReference>
<dbReference type="HAMAP" id="MF_00974">
    <property type="entry name" value="DNA_primase_DnaG"/>
    <property type="match status" value="1"/>
</dbReference>
<evidence type="ECO:0000256" key="6">
    <source>
        <dbReference type="ARBA" id="ARBA00022723"/>
    </source>
</evidence>
<dbReference type="InterPro" id="IPR030846">
    <property type="entry name" value="DnaG_bac"/>
</dbReference>
<accession>A0ABW8U410</accession>
<keyword evidence="4 10" id="KW-0548">Nucleotidyltransferase</keyword>
<dbReference type="Gene3D" id="3.90.980.10">
    <property type="entry name" value="DNA primase, catalytic core, N-terminal domain"/>
    <property type="match status" value="1"/>
</dbReference>
<comment type="similarity">
    <text evidence="10">Belongs to the DnaG primase family.</text>
</comment>
<dbReference type="Pfam" id="PF08275">
    <property type="entry name" value="DNAG_N"/>
    <property type="match status" value="1"/>
</dbReference>
<proteinExistence type="inferred from homology"/>
<keyword evidence="13" id="KW-1185">Reference proteome</keyword>
<keyword evidence="1 10" id="KW-0240">DNA-directed RNA polymerase</keyword>
<dbReference type="InterPro" id="IPR002694">
    <property type="entry name" value="Znf_CHC2"/>
</dbReference>
<dbReference type="InterPro" id="IPR036977">
    <property type="entry name" value="DNA_primase_Znf_CHC2"/>
</dbReference>
<comment type="cofactor">
    <cofactor evidence="10">
        <name>Zn(2+)</name>
        <dbReference type="ChEBI" id="CHEBI:29105"/>
    </cofactor>
    <text evidence="10">Binds 1 zinc ion per monomer.</text>
</comment>
<comment type="subunit">
    <text evidence="10">Monomer. Interacts with DnaB.</text>
</comment>
<dbReference type="SUPFAM" id="SSF57783">
    <property type="entry name" value="Zinc beta-ribbon"/>
    <property type="match status" value="1"/>
</dbReference>
<keyword evidence="10" id="KW-0238">DNA-binding</keyword>